<proteinExistence type="predicted"/>
<accession>A0ABN2P026</accession>
<gene>
    <name evidence="1" type="ORF">GCM10009716_17510</name>
</gene>
<comment type="caution">
    <text evidence="1">The sequence shown here is derived from an EMBL/GenBank/DDBJ whole genome shotgun (WGS) entry which is preliminary data.</text>
</comment>
<reference evidence="1 2" key="1">
    <citation type="journal article" date="2019" name="Int. J. Syst. Evol. Microbiol.">
        <title>The Global Catalogue of Microorganisms (GCM) 10K type strain sequencing project: providing services to taxonomists for standard genome sequencing and annotation.</title>
        <authorList>
            <consortium name="The Broad Institute Genomics Platform"/>
            <consortium name="The Broad Institute Genome Sequencing Center for Infectious Disease"/>
            <person name="Wu L."/>
            <person name="Ma J."/>
        </authorList>
    </citation>
    <scope>NUCLEOTIDE SEQUENCE [LARGE SCALE GENOMIC DNA]</scope>
    <source>
        <strain evidence="1 2">JCM 13581</strain>
    </source>
</reference>
<keyword evidence="2" id="KW-1185">Reference proteome</keyword>
<dbReference type="Proteomes" id="UP001501303">
    <property type="component" value="Unassembled WGS sequence"/>
</dbReference>
<dbReference type="EMBL" id="BAAAMJ010000015">
    <property type="protein sequence ID" value="GAA1908091.1"/>
    <property type="molecule type" value="Genomic_DNA"/>
</dbReference>
<protein>
    <submittedName>
        <fullName evidence="1">Uncharacterized protein</fullName>
    </submittedName>
</protein>
<name>A0ABN2P026_9ACTN</name>
<evidence type="ECO:0000313" key="1">
    <source>
        <dbReference type="EMBL" id="GAA1908091.1"/>
    </source>
</evidence>
<dbReference type="RefSeq" id="WP_344260101.1">
    <property type="nucleotide sequence ID" value="NZ_BAAAMJ010000015.1"/>
</dbReference>
<organism evidence="1 2">
    <name type="scientific">Streptomyces sodiiphilus</name>
    <dbReference type="NCBI Taxonomy" id="226217"/>
    <lineage>
        <taxon>Bacteria</taxon>
        <taxon>Bacillati</taxon>
        <taxon>Actinomycetota</taxon>
        <taxon>Actinomycetes</taxon>
        <taxon>Kitasatosporales</taxon>
        <taxon>Streptomycetaceae</taxon>
        <taxon>Streptomyces</taxon>
    </lineage>
</organism>
<evidence type="ECO:0000313" key="2">
    <source>
        <dbReference type="Proteomes" id="UP001501303"/>
    </source>
</evidence>
<sequence length="405" mass="43814">MTATVDWEHFGTHHWGKEPVRLPAGETPDPERAFAVMTRAAAPFRAGTRARAVPDVAFFTDAGRLRAPAGLLPGEDDADPAGYLARLDGELGERGRLLSVEHPLLLDFPLWARTRELVTGLWEQVGWPALPVTAELVIGDHGYARTDGLGLASGAAVLMWVLEGDVTVRLWRETGRAPAPCDPPDLELRGRAGDLLHWPADHRPAEVFTGRCLVLRLAVRADHRAAMSTVKNLLVDAAQHDPRYADDAVPFLPCPPPAEPDGRVALADPVQQAGTVVRQLSRSPELARTLRHQWAARRSAAALEPAPPPLPESSLGPRDRIRAVHEIVVMPDGPGRAVWAVNGHLLPVSGSAGERILRLLPAGAETSVDELSRAIGAGERNDSVLALLRALHRLRAIERTGKDTR</sequence>